<feature type="non-terminal residue" evidence="2">
    <location>
        <position position="1"/>
    </location>
</feature>
<protein>
    <submittedName>
        <fullName evidence="2">Transcriptional regulator, AsnC family</fullName>
    </submittedName>
</protein>
<proteinExistence type="predicted"/>
<sequence>GPRLHPHPDRSRQGRPGGSDDQRDRRRHQGRGCHRSLRRHRPGRGRLRGRPGTPRSGPRAVRRRDHPHPHVPGRQPL</sequence>
<reference evidence="2" key="1">
    <citation type="submission" date="2020-02" db="EMBL/GenBank/DDBJ databases">
        <authorList>
            <person name="Meier V. D."/>
        </authorList>
    </citation>
    <scope>NUCLEOTIDE SEQUENCE</scope>
    <source>
        <strain evidence="2">AVDCRST_MAG52</strain>
    </source>
</reference>
<dbReference type="AlphaFoldDB" id="A0A6J4J9K5"/>
<feature type="non-terminal residue" evidence="2">
    <location>
        <position position="77"/>
    </location>
</feature>
<feature type="compositionally biased region" description="Low complexity" evidence="1">
    <location>
        <begin position="50"/>
        <end position="59"/>
    </location>
</feature>
<feature type="region of interest" description="Disordered" evidence="1">
    <location>
        <begin position="1"/>
        <end position="77"/>
    </location>
</feature>
<feature type="compositionally biased region" description="Basic residues" evidence="1">
    <location>
        <begin position="25"/>
        <end position="49"/>
    </location>
</feature>
<name>A0A6J4J9K5_9ACTN</name>
<evidence type="ECO:0000313" key="2">
    <source>
        <dbReference type="EMBL" id="CAA9270474.1"/>
    </source>
</evidence>
<dbReference type="EMBL" id="CADCTN010000219">
    <property type="protein sequence ID" value="CAA9270474.1"/>
    <property type="molecule type" value="Genomic_DNA"/>
</dbReference>
<evidence type="ECO:0000256" key="1">
    <source>
        <dbReference type="SAM" id="MobiDB-lite"/>
    </source>
</evidence>
<feature type="compositionally biased region" description="Basic and acidic residues" evidence="1">
    <location>
        <begin position="1"/>
        <end position="24"/>
    </location>
</feature>
<gene>
    <name evidence="2" type="ORF">AVDCRST_MAG52-3203</name>
</gene>
<organism evidence="2">
    <name type="scientific">uncultured Blastococcus sp</name>
    <dbReference type="NCBI Taxonomy" id="217144"/>
    <lineage>
        <taxon>Bacteria</taxon>
        <taxon>Bacillati</taxon>
        <taxon>Actinomycetota</taxon>
        <taxon>Actinomycetes</taxon>
        <taxon>Geodermatophilales</taxon>
        <taxon>Geodermatophilaceae</taxon>
        <taxon>Blastococcus</taxon>
        <taxon>environmental samples</taxon>
    </lineage>
</organism>
<feature type="compositionally biased region" description="Basic residues" evidence="1">
    <location>
        <begin position="60"/>
        <end position="71"/>
    </location>
</feature>
<accession>A0A6J4J9K5</accession>